<reference evidence="3 4" key="1">
    <citation type="submission" date="2016-05" db="EMBL/GenBank/DDBJ databases">
        <title>Microbial solvent formation.</title>
        <authorList>
            <person name="Poehlein A."/>
            <person name="Montoya Solano J.D."/>
            <person name="Flitsch S."/>
            <person name="Krabben P."/>
            <person name="Duerre P."/>
            <person name="Daniel R."/>
        </authorList>
    </citation>
    <scope>NUCLEOTIDE SEQUENCE [LARGE SCALE GENOMIC DNA]</scope>
    <source>
        <strain evidence="3 4">DSM 53</strain>
    </source>
</reference>
<protein>
    <submittedName>
        <fullName evidence="3">Z1 domain protein</fullName>
    </submittedName>
</protein>
<comment type="caution">
    <text evidence="3">The sequence shown here is derived from an EMBL/GenBank/DDBJ whole genome shotgun (WGS) entry which is preliminary data.</text>
</comment>
<dbReference type="AlphaFoldDB" id="A0A1S8SKI0"/>
<sequence>MNLDGNFFGVKKREYNEKQTKCITDAVEKLDEIKDKPLMMLGKIQSGKTKSFIGVVSLAFDNGYDLAVVLTKNSNALAMQTTARMKQEFAEFRDDDLIDIFDIMCIPTDLSRFELDKKLILVVKKEHNNLPKLLNFIKGYALNESKKCLIIDDEADFCSIGYEMNKDTEIFDLRKIASQINDLRLELTCRFIQVTATPYSLYLQPETINLGGDKEIKPIQPATTVLVPYGDEYIGGDYYFDEEKNPLSKYLFYSIDDSELEIIKNSDRRRFKEEEIFTSPKVEGLRTAVINFIIGGCIRILQNGGKPRGSKNKFSFIIHTEISKSSHKRQNDIITELMEQLEKEAAKNSNTLEEYIEEGYKTLGESVNAYDFEVPSLEEVKKKVYEAISQQWITKTIVNSENDINALLDEDGQLRLRTPLNMFIGGQILDRGITISNLIGFYYGRRPQKMQQDTVLQHSRMFGYRSKKDLAVTRLYTTTDLYDRMSKINEFDSKLREDFEKGNLDKGIIFISRDEKGKIIPCSPEKIRISNTQVLKPGKTSTIVGFQTGYKSYIKKDIENIDKILIDNNNGKIEGKYRVTKEEACEIVKLIYNTIEIESKSAIDEKTFLSLINFLSHEYVNIFAATDRNISRLRKTSRYYSDMPYNRDRDLMAAKEMAQTEPTLMLMKQNGLVENGWRGAEFYWPVLVVPENIDTAVYSASEK</sequence>
<accession>A0A1S8SKI0</accession>
<evidence type="ECO:0000313" key="4">
    <source>
        <dbReference type="Proteomes" id="UP000190973"/>
    </source>
</evidence>
<evidence type="ECO:0000313" key="3">
    <source>
        <dbReference type="EMBL" id="OOM66046.1"/>
    </source>
</evidence>
<dbReference type="Pfam" id="PF10593">
    <property type="entry name" value="Z1"/>
    <property type="match status" value="1"/>
</dbReference>
<evidence type="ECO:0000256" key="1">
    <source>
        <dbReference type="SAM" id="Coils"/>
    </source>
</evidence>
<feature type="coiled-coil region" evidence="1">
    <location>
        <begin position="324"/>
        <end position="358"/>
    </location>
</feature>
<organism evidence="3 4">
    <name type="scientific">Clostridium beijerinckii</name>
    <name type="common">Clostridium MP</name>
    <dbReference type="NCBI Taxonomy" id="1520"/>
    <lineage>
        <taxon>Bacteria</taxon>
        <taxon>Bacillati</taxon>
        <taxon>Bacillota</taxon>
        <taxon>Clostridia</taxon>
        <taxon>Eubacteriales</taxon>
        <taxon>Clostridiaceae</taxon>
        <taxon>Clostridium</taxon>
    </lineage>
</organism>
<dbReference type="InterPro" id="IPR018310">
    <property type="entry name" value="Put_endonuclease_Z1-dom"/>
</dbReference>
<dbReference type="Proteomes" id="UP000190973">
    <property type="component" value="Unassembled WGS sequence"/>
</dbReference>
<feature type="domain" description="Putative endonuclease Z1" evidence="2">
    <location>
        <begin position="285"/>
        <end position="501"/>
    </location>
</feature>
<proteinExistence type="predicted"/>
<gene>
    <name evidence="3" type="ORF">CLBCK_00020</name>
</gene>
<evidence type="ECO:0000259" key="2">
    <source>
        <dbReference type="Pfam" id="PF10593"/>
    </source>
</evidence>
<dbReference type="EMBL" id="LZZI01000001">
    <property type="protein sequence ID" value="OOM66046.1"/>
    <property type="molecule type" value="Genomic_DNA"/>
</dbReference>
<keyword evidence="1" id="KW-0175">Coiled coil</keyword>
<name>A0A1S8SKI0_CLOBE</name>
<dbReference type="RefSeq" id="WP_077836946.1">
    <property type="nucleotide sequence ID" value="NZ_JABTAE010000001.1"/>
</dbReference>